<comment type="caution">
    <text evidence="1">The sequence shown here is derived from an EMBL/GenBank/DDBJ whole genome shotgun (WGS) entry which is preliminary data.</text>
</comment>
<name>A0A1X0ZS57_PSEPU</name>
<dbReference type="AlphaFoldDB" id="A0A1X0ZS57"/>
<protein>
    <submittedName>
        <fullName evidence="1">Hemolysin-like protein</fullName>
    </submittedName>
</protein>
<evidence type="ECO:0000313" key="2">
    <source>
        <dbReference type="Proteomes" id="UP000193675"/>
    </source>
</evidence>
<gene>
    <name evidence="1" type="ORF">B7H17_19200</name>
</gene>
<dbReference type="Proteomes" id="UP000193675">
    <property type="component" value="Unassembled WGS sequence"/>
</dbReference>
<dbReference type="InterPro" id="IPR028208">
    <property type="entry name" value="Effector_pro_NleD-like"/>
</dbReference>
<reference evidence="1 2" key="1">
    <citation type="submission" date="2017-04" db="EMBL/GenBank/DDBJ databases">
        <title>Presence of VIM-2 positive Pseudomonas species in chickens and their surrounding environment.</title>
        <authorList>
            <person name="Zhang R."/>
        </authorList>
    </citation>
    <scope>NUCLEOTIDE SEQUENCE [LARGE SCALE GENOMIC DNA]</scope>
    <source>
        <strain evidence="1 2">DZ-C18</strain>
    </source>
</reference>
<dbReference type="RefSeq" id="WP_084858283.1">
    <property type="nucleotide sequence ID" value="NZ_NBWC01000030.1"/>
</dbReference>
<sequence>MHPNPSYFISGRVSGFEQWADTSTPGRTIHQLFEYRDDKLDIYLEQVWLDESRAPHKHHMVIQTHAPDARIDISTYDCHLFATIENQRFILAPTPRQTLIIKTSDGKAVIRVGDDVKTPTIIRTGTGNSQITTGGGITQVFTGAGDVQVTVGQGLAFLESGSDKSRIDGHILIDDPHTEGVYARNRADDARFEQPLPSPLDTLANDTFEIEGSDTFKQAVGNHLVFLRHTQCGQRLLIELAKRSRIRITETQGTTLFAPEEADPNEVDHHIRQNSRLEWVAGFPAERGDLAFNPQHSQSENLPLFDFYRCLCEAYNAFNATTLPGEATIRTLDRRDIQVNRAHLQAIGLPTGFFFDFDQNPATPATDTNPAPFNENALRLELGVPLRTHY</sequence>
<accession>A0A1X0ZS57</accession>
<proteinExistence type="predicted"/>
<dbReference type="EMBL" id="NBWC01000030">
    <property type="protein sequence ID" value="ORL62180.1"/>
    <property type="molecule type" value="Genomic_DNA"/>
</dbReference>
<evidence type="ECO:0000313" key="1">
    <source>
        <dbReference type="EMBL" id="ORL62180.1"/>
    </source>
</evidence>
<organism evidence="1 2">
    <name type="scientific">Pseudomonas putida</name>
    <name type="common">Arthrobacter siderocapsulatus</name>
    <dbReference type="NCBI Taxonomy" id="303"/>
    <lineage>
        <taxon>Bacteria</taxon>
        <taxon>Pseudomonadati</taxon>
        <taxon>Pseudomonadota</taxon>
        <taxon>Gammaproteobacteria</taxon>
        <taxon>Pseudomonadales</taxon>
        <taxon>Pseudomonadaceae</taxon>
        <taxon>Pseudomonas</taxon>
    </lineage>
</organism>
<dbReference type="Pfam" id="PF14891">
    <property type="entry name" value="Peptidase_M91"/>
    <property type="match status" value="1"/>
</dbReference>
<dbReference type="OrthoDB" id="7020460at2"/>